<comment type="caution">
    <text evidence="2">The sequence shown here is derived from an EMBL/GenBank/DDBJ whole genome shotgun (WGS) entry which is preliminary data.</text>
</comment>
<evidence type="ECO:0000313" key="2">
    <source>
        <dbReference type="EMBL" id="CAB9501594.1"/>
    </source>
</evidence>
<sequence>MQARELKEVRRDLSTLVLRNERMEQQLTSATNQLERVGKRIEIITPTKKVSSNEPVGDGASTPFYSATISLWRKNLEARDYFSNFFYDECLEGYKQELASSSWTRLLPSEQTRIKNHHKKLKKFIKIMLFFCPEYPKPRPESPEELVKWKRDVAHLANAAETALYRCLDPNSKRRKFSFDYILSHPLVKRFDSKEDELNKDLPSNTPRPVRMYFGMIID</sequence>
<feature type="coiled-coil region" evidence="1">
    <location>
        <begin position="6"/>
        <end position="40"/>
    </location>
</feature>
<name>A0A9N8DF92_9STRA</name>
<dbReference type="Proteomes" id="UP001153069">
    <property type="component" value="Unassembled WGS sequence"/>
</dbReference>
<evidence type="ECO:0000256" key="1">
    <source>
        <dbReference type="SAM" id="Coils"/>
    </source>
</evidence>
<keyword evidence="3" id="KW-1185">Reference proteome</keyword>
<proteinExistence type="predicted"/>
<dbReference type="AlphaFoldDB" id="A0A9N8DF92"/>
<protein>
    <submittedName>
        <fullName evidence="2">Uncharacterized protein</fullName>
    </submittedName>
</protein>
<reference evidence="2" key="1">
    <citation type="submission" date="2020-06" db="EMBL/GenBank/DDBJ databases">
        <authorList>
            <consortium name="Plant Systems Biology data submission"/>
        </authorList>
    </citation>
    <scope>NUCLEOTIDE SEQUENCE</scope>
    <source>
        <strain evidence="2">D6</strain>
    </source>
</reference>
<gene>
    <name evidence="2" type="ORF">SEMRO_112_G055880.1</name>
</gene>
<dbReference type="EMBL" id="CAICTM010000111">
    <property type="protein sequence ID" value="CAB9501594.1"/>
    <property type="molecule type" value="Genomic_DNA"/>
</dbReference>
<accession>A0A9N8DF92</accession>
<organism evidence="2 3">
    <name type="scientific">Seminavis robusta</name>
    <dbReference type="NCBI Taxonomy" id="568900"/>
    <lineage>
        <taxon>Eukaryota</taxon>
        <taxon>Sar</taxon>
        <taxon>Stramenopiles</taxon>
        <taxon>Ochrophyta</taxon>
        <taxon>Bacillariophyta</taxon>
        <taxon>Bacillariophyceae</taxon>
        <taxon>Bacillariophycidae</taxon>
        <taxon>Naviculales</taxon>
        <taxon>Naviculaceae</taxon>
        <taxon>Seminavis</taxon>
    </lineage>
</organism>
<evidence type="ECO:0000313" key="3">
    <source>
        <dbReference type="Proteomes" id="UP001153069"/>
    </source>
</evidence>
<keyword evidence="1" id="KW-0175">Coiled coil</keyword>